<dbReference type="Proteomes" id="UP000249099">
    <property type="component" value="Unassembled WGS sequence"/>
</dbReference>
<dbReference type="InterPro" id="IPR006127">
    <property type="entry name" value="ZnuA-like"/>
</dbReference>
<dbReference type="PRINTS" id="PR00690">
    <property type="entry name" value="ADHESNFAMILY"/>
</dbReference>
<keyword evidence="1 3" id="KW-0813">Transport</keyword>
<dbReference type="PRINTS" id="PR00691">
    <property type="entry name" value="ADHESINB"/>
</dbReference>
<dbReference type="InterPro" id="IPR050492">
    <property type="entry name" value="Bact_metal-bind_prot9"/>
</dbReference>
<dbReference type="Gene3D" id="3.40.50.1980">
    <property type="entry name" value="Nitrogenase molybdenum iron protein domain"/>
    <property type="match status" value="3"/>
</dbReference>
<dbReference type="InterPro" id="IPR006129">
    <property type="entry name" value="AdhesinB"/>
</dbReference>
<dbReference type="EMBL" id="NAQV01000003">
    <property type="protein sequence ID" value="RAN65007.1"/>
    <property type="molecule type" value="Genomic_DNA"/>
</dbReference>
<protein>
    <submittedName>
        <fullName evidence="4">Uncharacterized protein</fullName>
    </submittedName>
</protein>
<name>A0A328KXD2_9LACT</name>
<keyword evidence="2" id="KW-0732">Signal</keyword>
<evidence type="ECO:0000256" key="1">
    <source>
        <dbReference type="ARBA" id="ARBA00022448"/>
    </source>
</evidence>
<reference evidence="4 5" key="1">
    <citation type="submission" date="2017-03" db="EMBL/GenBank/DDBJ databases">
        <title>wgs assembly of Dolosigranulum pigrum KPL CDC strains.</title>
        <authorList>
            <person name="Brugger S.D."/>
            <person name="Pettigrew M."/>
            <person name="Kong Y."/>
            <person name="Lemon K.P."/>
        </authorList>
    </citation>
    <scope>NUCLEOTIDE SEQUENCE [LARGE SCALE GENOMIC DNA]</scope>
    <source>
        <strain evidence="4 5">KPL1931_CDC4294-98</strain>
    </source>
</reference>
<dbReference type="GO" id="GO:0046872">
    <property type="term" value="F:metal ion binding"/>
    <property type="evidence" value="ECO:0007669"/>
    <property type="project" value="InterPro"/>
</dbReference>
<dbReference type="InterPro" id="IPR006128">
    <property type="entry name" value="Lipoprotein_PsaA-like"/>
</dbReference>
<dbReference type="Pfam" id="PF01297">
    <property type="entry name" value="ZnuA"/>
    <property type="match status" value="1"/>
</dbReference>
<dbReference type="SUPFAM" id="SSF53807">
    <property type="entry name" value="Helical backbone' metal receptor"/>
    <property type="match status" value="1"/>
</dbReference>
<comment type="caution">
    <text evidence="4">The sequence shown here is derived from an EMBL/GenBank/DDBJ whole genome shotgun (WGS) entry which is preliminary data.</text>
</comment>
<evidence type="ECO:0000313" key="4">
    <source>
        <dbReference type="EMBL" id="RAN65007.1"/>
    </source>
</evidence>
<evidence type="ECO:0000256" key="3">
    <source>
        <dbReference type="RuleBase" id="RU003512"/>
    </source>
</evidence>
<organism evidence="4 5">
    <name type="scientific">Dolosigranulum pigrum</name>
    <dbReference type="NCBI Taxonomy" id="29394"/>
    <lineage>
        <taxon>Bacteria</taxon>
        <taxon>Bacillati</taxon>
        <taxon>Bacillota</taxon>
        <taxon>Bacilli</taxon>
        <taxon>Lactobacillales</taxon>
        <taxon>Carnobacteriaceae</taxon>
        <taxon>Dolosigranulum</taxon>
    </lineage>
</organism>
<dbReference type="GO" id="GO:0007155">
    <property type="term" value="P:cell adhesion"/>
    <property type="evidence" value="ECO:0007669"/>
    <property type="project" value="InterPro"/>
</dbReference>
<dbReference type="GO" id="GO:0030001">
    <property type="term" value="P:metal ion transport"/>
    <property type="evidence" value="ECO:0007669"/>
    <property type="project" value="InterPro"/>
</dbReference>
<sequence length="441" mass="49352">MLKQWMKYCISGVLGLTLVACGTGEQDNGEVASTPETTGDEPIEVMTTFYPMYEFAREVGGDRANVQMMLDAGEDAHTFEPSAQDVAKVSEADVFVYSSEEMEFWMPSLLESVENPNLTVARAADGIDLHEHHDHEEDNHAHGEDEHHHDHEEHEEDDHAHGEDEHHHDHEDHDHAHGEVAQGESGIVGVQGHYHTGDTATLKYESTAIDAQELHWKVTVNGDVVEEVTTTPDESFEYTVTEDGATIDVEVHDATGEHVAEEKIQLHVDDHEAVDPHTWLDLVYAQEQVDVIKEAFIEADPAGEDVYEQNAQDFKAQLQALHEEYEEALKDAEHRNFVVQHEAFGHFAQRYNLNQIAIGGLSTEVEPSPSRIAEVGRIVEEYDVPVIYYQQGADSSIAQTVAEETGTEVAQLFDLEVLSDQADSYLDAMKQNLEQLKLSIR</sequence>
<dbReference type="PANTHER" id="PTHR42953:SF8">
    <property type="entry name" value="ZINT DOMAIN-CONTAINING PROTEIN"/>
    <property type="match status" value="1"/>
</dbReference>
<evidence type="ECO:0000256" key="2">
    <source>
        <dbReference type="ARBA" id="ARBA00022729"/>
    </source>
</evidence>
<proteinExistence type="inferred from homology"/>
<dbReference type="PANTHER" id="PTHR42953">
    <property type="entry name" value="HIGH-AFFINITY ZINC UPTAKE SYSTEM PROTEIN ZNUA-RELATED"/>
    <property type="match status" value="1"/>
</dbReference>
<gene>
    <name evidence="4" type="ORF">B8A44_01180</name>
</gene>
<dbReference type="RefSeq" id="WP_112788618.1">
    <property type="nucleotide sequence ID" value="NZ_CP040415.1"/>
</dbReference>
<comment type="similarity">
    <text evidence="3">Belongs to the bacterial solute-binding protein 9 family.</text>
</comment>
<dbReference type="AlphaFoldDB" id="A0A328KXD2"/>
<accession>A0A328KXD2</accession>
<evidence type="ECO:0000313" key="5">
    <source>
        <dbReference type="Proteomes" id="UP000249099"/>
    </source>
</evidence>
<dbReference type="PROSITE" id="PS51257">
    <property type="entry name" value="PROKAR_LIPOPROTEIN"/>
    <property type="match status" value="1"/>
</dbReference>